<sequence length="153" mass="17614">MKKYAPELKSVFWAAVIILCTATIPHLIGRTHEIHDFNLLRYLRMACMFILVFPIVGSLIDGTFGRLIPTWILRHVLALLKIKKERIVVVVMVVITVLWNMWHHSLIRSLGDITVNLIFLSVFFRKGFWPSVTTNMLASMIIGIILSVLVLFR</sequence>
<evidence type="ECO:0000313" key="3">
    <source>
        <dbReference type="Proteomes" id="UP000033996"/>
    </source>
</evidence>
<protein>
    <submittedName>
        <fullName evidence="2">Uncharacterized protein</fullName>
    </submittedName>
</protein>
<keyword evidence="1" id="KW-1133">Transmembrane helix</keyword>
<feature type="transmembrane region" description="Helical" evidence="1">
    <location>
        <begin position="128"/>
        <end position="152"/>
    </location>
</feature>
<keyword evidence="1" id="KW-0812">Transmembrane</keyword>
<dbReference type="Proteomes" id="UP000033996">
    <property type="component" value="Unassembled WGS sequence"/>
</dbReference>
<gene>
    <name evidence="2" type="ORF">UT35_C0011G0006</name>
</gene>
<proteinExistence type="predicted"/>
<feature type="transmembrane region" description="Helical" evidence="1">
    <location>
        <begin position="12"/>
        <end position="29"/>
    </location>
</feature>
<feature type="transmembrane region" description="Helical" evidence="1">
    <location>
        <begin position="85"/>
        <end position="102"/>
    </location>
</feature>
<organism evidence="2 3">
    <name type="scientific">Candidatus Yanofskybacteria bacterium GW2011_GWD1_39_16</name>
    <dbReference type="NCBI Taxonomy" id="1619030"/>
    <lineage>
        <taxon>Bacteria</taxon>
        <taxon>Candidatus Yanofskyibacteriota</taxon>
    </lineage>
</organism>
<feature type="transmembrane region" description="Helical" evidence="1">
    <location>
        <begin position="41"/>
        <end position="64"/>
    </location>
</feature>
<comment type="caution">
    <text evidence="2">The sequence shown here is derived from an EMBL/GenBank/DDBJ whole genome shotgun (WGS) entry which is preliminary data.</text>
</comment>
<dbReference type="EMBL" id="LBWL01000011">
    <property type="protein sequence ID" value="KKR08876.1"/>
    <property type="molecule type" value="Genomic_DNA"/>
</dbReference>
<name>A0A837HT16_9BACT</name>
<evidence type="ECO:0000256" key="1">
    <source>
        <dbReference type="SAM" id="Phobius"/>
    </source>
</evidence>
<evidence type="ECO:0000313" key="2">
    <source>
        <dbReference type="EMBL" id="KKR08876.1"/>
    </source>
</evidence>
<dbReference type="AlphaFoldDB" id="A0A837HT16"/>
<accession>A0A837HT16</accession>
<keyword evidence="1" id="KW-0472">Membrane</keyword>
<reference evidence="2 3" key="1">
    <citation type="journal article" date="2015" name="Nature">
        <title>rRNA introns, odd ribosomes, and small enigmatic genomes across a large radiation of phyla.</title>
        <authorList>
            <person name="Brown C.T."/>
            <person name="Hug L.A."/>
            <person name="Thomas B.C."/>
            <person name="Sharon I."/>
            <person name="Castelle C.J."/>
            <person name="Singh A."/>
            <person name="Wilkins M.J."/>
            <person name="Williams K.H."/>
            <person name="Banfield J.F."/>
        </authorList>
    </citation>
    <scope>NUCLEOTIDE SEQUENCE [LARGE SCALE GENOMIC DNA]</scope>
</reference>